<keyword evidence="1" id="KW-1133">Transmembrane helix</keyword>
<dbReference type="EMBL" id="JASOOY020000020">
    <property type="protein sequence ID" value="MEO3717078.1"/>
    <property type="molecule type" value="Genomic_DNA"/>
</dbReference>
<keyword evidence="1" id="KW-0812">Transmembrane</keyword>
<feature type="domain" description="Thioredoxin-like fold" evidence="2">
    <location>
        <begin position="67"/>
        <end position="229"/>
    </location>
</feature>
<accession>A0AAW9SV66</accession>
<dbReference type="CDD" id="cd02972">
    <property type="entry name" value="DsbA_family"/>
    <property type="match status" value="1"/>
</dbReference>
<dbReference type="Pfam" id="PF13462">
    <property type="entry name" value="Thioredoxin_4"/>
    <property type="match status" value="1"/>
</dbReference>
<name>A0AAW9SV66_CORAY</name>
<dbReference type="Gene3D" id="3.40.30.10">
    <property type="entry name" value="Glutaredoxin"/>
    <property type="match status" value="1"/>
</dbReference>
<keyword evidence="1" id="KW-0472">Membrane</keyword>
<dbReference type="RefSeq" id="WP_284825925.1">
    <property type="nucleotide sequence ID" value="NZ_JASOOY020000020.1"/>
</dbReference>
<proteinExistence type="predicted"/>
<evidence type="ECO:0000313" key="3">
    <source>
        <dbReference type="EMBL" id="MEO3717078.1"/>
    </source>
</evidence>
<dbReference type="SUPFAM" id="SSF52833">
    <property type="entry name" value="Thioredoxin-like"/>
    <property type="match status" value="1"/>
</dbReference>
<feature type="transmembrane region" description="Helical" evidence="1">
    <location>
        <begin position="12"/>
        <end position="36"/>
    </location>
</feature>
<dbReference type="InterPro" id="IPR012336">
    <property type="entry name" value="Thioredoxin-like_fold"/>
</dbReference>
<dbReference type="InterPro" id="IPR036249">
    <property type="entry name" value="Thioredoxin-like_sf"/>
</dbReference>
<evidence type="ECO:0000259" key="2">
    <source>
        <dbReference type="Pfam" id="PF13462"/>
    </source>
</evidence>
<reference evidence="3" key="2">
    <citation type="submission" date="2024-05" db="EMBL/GenBank/DDBJ databases">
        <authorList>
            <person name="Wolfe A."/>
        </authorList>
    </citation>
    <scope>NUCLEOTIDE SEQUENCE</scope>
    <source>
        <strain evidence="3">UMB1064</strain>
    </source>
</reference>
<evidence type="ECO:0000256" key="1">
    <source>
        <dbReference type="SAM" id="Phobius"/>
    </source>
</evidence>
<protein>
    <submittedName>
        <fullName evidence="3">Thioredoxin domain-containing protein</fullName>
    </submittedName>
</protein>
<sequence length="243" mass="26561">MSQKIKNPNEKGSGFVVGLIALLAVVAVVIGGVIYIGRSQPIEGLPDEDVDFSVALDGDVIRLSKDGAEEAKTATIFEDFSCHYCAQMSEEGHDDELKALNDGKLVAEYRTLNFLDGEEKEQRDGHSTRVYATARKIAETGDARAYWNFRTMMMADQQDSVTWSNDELADRLEQLGVADEIVSEVRSGIDTTEAKASANANFDDLEKRLGKVSSPHVFVDGKDILENISGDGGLGQWVKVALR</sequence>
<evidence type="ECO:0000313" key="4">
    <source>
        <dbReference type="Proteomes" id="UP001223646"/>
    </source>
</evidence>
<dbReference type="AlphaFoldDB" id="A0AAW9SV66"/>
<dbReference type="Proteomes" id="UP001223646">
    <property type="component" value="Unassembled WGS sequence"/>
</dbReference>
<organism evidence="3 4">
    <name type="scientific">Corynebacterium amycolatum</name>
    <dbReference type="NCBI Taxonomy" id="43765"/>
    <lineage>
        <taxon>Bacteria</taxon>
        <taxon>Bacillati</taxon>
        <taxon>Actinomycetota</taxon>
        <taxon>Actinomycetes</taxon>
        <taxon>Mycobacteriales</taxon>
        <taxon>Corynebacteriaceae</taxon>
        <taxon>Corynebacterium</taxon>
    </lineage>
</organism>
<gene>
    <name evidence="3" type="ORF">QP460_005680</name>
</gene>
<reference evidence="3" key="1">
    <citation type="submission" date="2023-05" db="EMBL/GenBank/DDBJ databases">
        <authorList>
            <person name="Du J."/>
        </authorList>
    </citation>
    <scope>NUCLEOTIDE SEQUENCE</scope>
    <source>
        <strain evidence="3">UMB1064</strain>
    </source>
</reference>
<comment type="caution">
    <text evidence="3">The sequence shown here is derived from an EMBL/GenBank/DDBJ whole genome shotgun (WGS) entry which is preliminary data.</text>
</comment>